<protein>
    <submittedName>
        <fullName evidence="2">Replicative helicase</fullName>
    </submittedName>
</protein>
<evidence type="ECO:0000259" key="1">
    <source>
        <dbReference type="SMART" id="SM00382"/>
    </source>
</evidence>
<dbReference type="InterPro" id="IPR027417">
    <property type="entry name" value="P-loop_NTPase"/>
</dbReference>
<dbReference type="Pfam" id="PF01695">
    <property type="entry name" value="IstB_IS21"/>
    <property type="match status" value="1"/>
</dbReference>
<dbReference type="CDD" id="cd00009">
    <property type="entry name" value="AAA"/>
    <property type="match status" value="1"/>
</dbReference>
<accession>A0A8S5NXK0</accession>
<organism evidence="2">
    <name type="scientific">Siphoviridae sp. ctOba29</name>
    <dbReference type="NCBI Taxonomy" id="2825480"/>
    <lineage>
        <taxon>Viruses</taxon>
        <taxon>Duplodnaviria</taxon>
        <taxon>Heunggongvirae</taxon>
        <taxon>Uroviricota</taxon>
        <taxon>Caudoviricetes</taxon>
    </lineage>
</organism>
<evidence type="ECO:0000313" key="2">
    <source>
        <dbReference type="EMBL" id="DAD98928.1"/>
    </source>
</evidence>
<proteinExistence type="predicted"/>
<sequence length="275" mass="30924">MLDNLVQKSLEHSAEKPGDYIKDGVLYCGACRKPKQTNIHFPNLGDRLVGIACDCAESEKASADDANDTAAFEAMMERRRIEDSIVDPSYRKVTFADDDGANQKVTKICKKYVEQWDKVAAENIGILFRGPVGTGKSFFACCIANELLKKRVPTAVTSFPRLLNLLQNSNDRQGLLDRLSAYKLLVIDDLGVERDTGYAAEQVFAVIDARCRSSLPTIVTTNLTPQEMDKPETMQYRRIFDRIVEMCPVSLLVDGESRRIRNAQRRKEIARELLL</sequence>
<dbReference type="EMBL" id="BK015271">
    <property type="protein sequence ID" value="DAD98928.1"/>
    <property type="molecule type" value="Genomic_DNA"/>
</dbReference>
<dbReference type="PANTHER" id="PTHR30050">
    <property type="entry name" value="CHROMOSOMAL REPLICATION INITIATOR PROTEIN DNAA"/>
    <property type="match status" value="1"/>
</dbReference>
<dbReference type="GO" id="GO:0005524">
    <property type="term" value="F:ATP binding"/>
    <property type="evidence" value="ECO:0007669"/>
    <property type="project" value="InterPro"/>
</dbReference>
<name>A0A8S5NXK0_9CAUD</name>
<keyword evidence="2" id="KW-0378">Hydrolase</keyword>
<dbReference type="GO" id="GO:0006260">
    <property type="term" value="P:DNA replication"/>
    <property type="evidence" value="ECO:0007669"/>
    <property type="project" value="TreeGrafter"/>
</dbReference>
<reference evidence="2" key="1">
    <citation type="journal article" date="2021" name="Proc. Natl. Acad. Sci. U.S.A.">
        <title>A Catalog of Tens of Thousands of Viruses from Human Metagenomes Reveals Hidden Associations with Chronic Diseases.</title>
        <authorList>
            <person name="Tisza M.J."/>
            <person name="Buck C.B."/>
        </authorList>
    </citation>
    <scope>NUCLEOTIDE SEQUENCE</scope>
    <source>
        <strain evidence="2">CtOba29</strain>
    </source>
</reference>
<dbReference type="SUPFAM" id="SSF52540">
    <property type="entry name" value="P-loop containing nucleoside triphosphate hydrolases"/>
    <property type="match status" value="1"/>
</dbReference>
<keyword evidence="2" id="KW-0547">Nucleotide-binding</keyword>
<feature type="domain" description="AAA+ ATPase" evidence="1">
    <location>
        <begin position="122"/>
        <end position="250"/>
    </location>
</feature>
<dbReference type="InterPro" id="IPR003593">
    <property type="entry name" value="AAA+_ATPase"/>
</dbReference>
<keyword evidence="2" id="KW-0347">Helicase</keyword>
<dbReference type="GO" id="GO:0004386">
    <property type="term" value="F:helicase activity"/>
    <property type="evidence" value="ECO:0007669"/>
    <property type="project" value="UniProtKB-KW"/>
</dbReference>
<dbReference type="SMART" id="SM00382">
    <property type="entry name" value="AAA"/>
    <property type="match status" value="1"/>
</dbReference>
<dbReference type="Gene3D" id="3.40.50.300">
    <property type="entry name" value="P-loop containing nucleotide triphosphate hydrolases"/>
    <property type="match status" value="1"/>
</dbReference>
<dbReference type="NCBIfam" id="NF005992">
    <property type="entry name" value="PRK08116.1"/>
    <property type="match status" value="1"/>
</dbReference>
<dbReference type="InterPro" id="IPR002611">
    <property type="entry name" value="IstB_ATP-bd"/>
</dbReference>
<keyword evidence="2" id="KW-0067">ATP-binding</keyword>
<dbReference type="PANTHER" id="PTHR30050:SF4">
    <property type="entry name" value="ATP-BINDING PROTEIN RV3427C IN INSERTION SEQUENCE-RELATED"/>
    <property type="match status" value="1"/>
</dbReference>